<evidence type="ECO:0000256" key="1">
    <source>
        <dbReference type="ARBA" id="ARBA00004196"/>
    </source>
</evidence>
<keyword evidence="4 7" id="KW-0732">Signal</keyword>
<dbReference type="Pfam" id="PF01497">
    <property type="entry name" value="Peripla_BP_2"/>
    <property type="match status" value="1"/>
</dbReference>
<evidence type="ECO:0000256" key="3">
    <source>
        <dbReference type="ARBA" id="ARBA00022448"/>
    </source>
</evidence>
<keyword evidence="5" id="KW-0175">Coiled coil</keyword>
<evidence type="ECO:0000256" key="2">
    <source>
        <dbReference type="ARBA" id="ARBA00008814"/>
    </source>
</evidence>
<dbReference type="PROSITE" id="PS50983">
    <property type="entry name" value="FE_B12_PBP"/>
    <property type="match status" value="1"/>
</dbReference>
<comment type="similarity">
    <text evidence="2">Belongs to the bacterial solute-binding protein 8 family.</text>
</comment>
<dbReference type="PROSITE" id="PS51257">
    <property type="entry name" value="PROKAR_LIPOPROTEIN"/>
    <property type="match status" value="1"/>
</dbReference>
<reference evidence="10" key="2">
    <citation type="submission" date="2016-01" db="EMBL/GenBank/DDBJ databases">
        <title>Draft Genome Sequence of Paenibacillus amylolyticus Heshi-A3 that Was Isolated from Fermented Rice Bran with Aging Salted Mackerel, Which Was Named Heshiko as Traditional Fermented Seafood in Japan.</title>
        <authorList>
            <person name="Akuzawa S."/>
            <person name="Nakagawa J."/>
            <person name="Kanekatsu T."/>
            <person name="Kubota E."/>
            <person name="Ohtake R."/>
            <person name="Suzuki T."/>
            <person name="Kanesaki Y."/>
        </authorList>
    </citation>
    <scope>NUCLEOTIDE SEQUENCE [LARGE SCALE GENOMIC DNA]</scope>
    <source>
        <strain evidence="10">Heshi-A3</strain>
    </source>
</reference>
<feature type="signal peptide" evidence="7">
    <location>
        <begin position="1"/>
        <end position="25"/>
    </location>
</feature>
<organism evidence="9 10">
    <name type="scientific">Paenibacillus amylolyticus</name>
    <dbReference type="NCBI Taxonomy" id="1451"/>
    <lineage>
        <taxon>Bacteria</taxon>
        <taxon>Bacillati</taxon>
        <taxon>Bacillota</taxon>
        <taxon>Bacilli</taxon>
        <taxon>Bacillales</taxon>
        <taxon>Paenibacillaceae</taxon>
        <taxon>Paenibacillus</taxon>
    </lineage>
</organism>
<evidence type="ECO:0000256" key="4">
    <source>
        <dbReference type="ARBA" id="ARBA00022729"/>
    </source>
</evidence>
<comment type="caution">
    <text evidence="9">The sequence shown here is derived from an EMBL/GenBank/DDBJ whole genome shotgun (WGS) entry which is preliminary data.</text>
</comment>
<evidence type="ECO:0000256" key="5">
    <source>
        <dbReference type="SAM" id="Coils"/>
    </source>
</evidence>
<dbReference type="Proteomes" id="UP000069697">
    <property type="component" value="Unassembled WGS sequence"/>
</dbReference>
<reference evidence="9 10" key="1">
    <citation type="journal article" date="2016" name="Genome Announc.">
        <title>Draft Genome Sequence of Paenibacillus amylolyticus Heshi-A3, Isolated from Fermented Rice Bran in a Japanese Fermented Seafood Dish.</title>
        <authorList>
            <person name="Akuzawa S."/>
            <person name="Nagaoka J."/>
            <person name="Kanekatsu M."/>
            <person name="Kubota E."/>
            <person name="Ohtake R."/>
            <person name="Suzuki T."/>
            <person name="Kanesaki Y."/>
        </authorList>
    </citation>
    <scope>NUCLEOTIDE SEQUENCE [LARGE SCALE GENOMIC DNA]</scope>
    <source>
        <strain evidence="9 10">Heshi-A3</strain>
    </source>
</reference>
<feature type="compositionally biased region" description="Polar residues" evidence="6">
    <location>
        <begin position="48"/>
        <end position="63"/>
    </location>
</feature>
<evidence type="ECO:0000256" key="7">
    <source>
        <dbReference type="SAM" id="SignalP"/>
    </source>
</evidence>
<protein>
    <submittedName>
        <fullName evidence="9">Periplasmic binding protein</fullName>
    </submittedName>
</protein>
<sequence>MMYKQHFVKITGILFILAMLLVACGQTPTSTSQPSADGVKSAAETDGDSSAESATKTVESASGSKEIPAHPERIVSINMEDILLSLEVPLVLATPIGRQDYLNEQLEAQGVAVEPINESVNFEAVVNANPDLIIANASLDAKILEQLEKIAPTITYDRRNWQESIVQVATALDIEERAEQLLQKNKDQVTEAQKLAADINQTKPTAAFLRLEEKDMRLFFSSIPSTPFPASSYVGAGYEIGFTPDALVSKLEAENPERMNASISVELLPEIKADYLFIVSISSDGSAEALQKTKDELNEIQQLQVWKSLPAVQNGHVYVLNAKKWLIDGPIAESLKRNEMLEVLGLPAL</sequence>
<feature type="coiled-coil region" evidence="5">
    <location>
        <begin position="171"/>
        <end position="198"/>
    </location>
</feature>
<dbReference type="GO" id="GO:1901678">
    <property type="term" value="P:iron coordination entity transport"/>
    <property type="evidence" value="ECO:0007669"/>
    <property type="project" value="UniProtKB-ARBA"/>
</dbReference>
<feature type="domain" description="Fe/B12 periplasmic-binding" evidence="8">
    <location>
        <begin position="73"/>
        <end position="348"/>
    </location>
</feature>
<proteinExistence type="inferred from homology"/>
<dbReference type="InterPro" id="IPR002491">
    <property type="entry name" value="ABC_transptr_periplasmic_BD"/>
</dbReference>
<comment type="subcellular location">
    <subcellularLocation>
        <location evidence="1">Cell envelope</location>
    </subcellularLocation>
</comment>
<name>A0A100VRE6_PAEAM</name>
<dbReference type="Gene3D" id="3.40.50.1980">
    <property type="entry name" value="Nitrogenase molybdenum iron protein domain"/>
    <property type="match status" value="2"/>
</dbReference>
<gene>
    <name evidence="9" type="ORF">PAHA3_4842</name>
</gene>
<evidence type="ECO:0000313" key="10">
    <source>
        <dbReference type="Proteomes" id="UP000069697"/>
    </source>
</evidence>
<evidence type="ECO:0000256" key="6">
    <source>
        <dbReference type="SAM" id="MobiDB-lite"/>
    </source>
</evidence>
<evidence type="ECO:0000313" key="9">
    <source>
        <dbReference type="EMBL" id="GAS84721.1"/>
    </source>
</evidence>
<feature type="chain" id="PRO_5039715563" evidence="7">
    <location>
        <begin position="26"/>
        <end position="349"/>
    </location>
</feature>
<dbReference type="PANTHER" id="PTHR30532:SF1">
    <property type="entry name" value="IRON(3+)-HYDROXAMATE-BINDING PROTEIN FHUD"/>
    <property type="match status" value="1"/>
</dbReference>
<dbReference type="EMBL" id="BCNV01000006">
    <property type="protein sequence ID" value="GAS84721.1"/>
    <property type="molecule type" value="Genomic_DNA"/>
</dbReference>
<accession>A0A100VRE6</accession>
<dbReference type="InterPro" id="IPR051313">
    <property type="entry name" value="Bact_iron-sidero_bind"/>
</dbReference>
<dbReference type="GO" id="GO:0030288">
    <property type="term" value="C:outer membrane-bounded periplasmic space"/>
    <property type="evidence" value="ECO:0007669"/>
    <property type="project" value="TreeGrafter"/>
</dbReference>
<keyword evidence="3" id="KW-0813">Transport</keyword>
<dbReference type="SUPFAM" id="SSF53807">
    <property type="entry name" value="Helical backbone' metal receptor"/>
    <property type="match status" value="1"/>
</dbReference>
<feature type="region of interest" description="Disordered" evidence="6">
    <location>
        <begin position="29"/>
        <end position="66"/>
    </location>
</feature>
<evidence type="ECO:0000259" key="8">
    <source>
        <dbReference type="PROSITE" id="PS50983"/>
    </source>
</evidence>
<dbReference type="PANTHER" id="PTHR30532">
    <property type="entry name" value="IRON III DICITRATE-BINDING PERIPLASMIC PROTEIN"/>
    <property type="match status" value="1"/>
</dbReference>
<dbReference type="AlphaFoldDB" id="A0A100VRE6"/>